<dbReference type="EMBL" id="JACHLN010000004">
    <property type="protein sequence ID" value="MBB4841074.1"/>
    <property type="molecule type" value="Genomic_DNA"/>
</dbReference>
<keyword evidence="3 11" id="KW-1134">Transmembrane beta strand</keyword>
<dbReference type="InterPro" id="IPR036942">
    <property type="entry name" value="Beta-barrel_TonB_sf"/>
</dbReference>
<sequence length="795" mass="87025">MLTGFSGVAAAQQVPSTPAETPEKQDATGYRDPNEIVVTATKREASLQDVPISITALSPAKLEENHVSSFDDYVKLLPSVSYQSFGPGASQLYFRGIATGGDGLASGPLPGAGLYIDDVPVTTIYGSVDLHAYDLARVEALAGPQGTLYGASSLSGTLRIITNKPSTSGFEAGYDVQISKFGKGDFGGQVEGFINIPISETIAFRASGFFEHEGGYIDNTPGTRTYNRPHTDGLGNVVDAPLTINNNDLVKDDYNDVETYGGRAALGIDLSDSWTVTPGIIYQHQEAGGQFLFDPRVGDLKNHDFIESHNRDEWYLASLTIKGQISNWDLTYTGSWFHRVVDNTSDYSYFSVAYDTYADYNYYKTASGQDIDPSQAVRGYDRYKKWANELRISSPAKNRFRLTAGLFAQHQIDDRIAEYILPGVSTAVNPFSPPVPGGGPDDVYFTTIHRVDRDYAAFGEAEFDILPNLTLLAGIRGFIANNTLNGFSGGYGAFDRQVTLFGCTGSTVQECPNIDKKYVERGETHKATLTWKPSPDKLLYATYSTGFRPGGNNRDAFALGQIQSIPAYKADTLTNYEIGWKTSWFDRHLTFNAALFWEEWKDVQYSLPGVLGIFYTVNAGKARSRGFEADISWSPMRGLTFTGSGTYVDAKLTQPFCDQVNGCDPANGGQVFAPKGTRLPVTPKVKFNLGARYEFLLGADKAFLQGNLNHQSGTTSYLTPDGNAALGNTDQFTTVDFSAGYRFANFSIEAFIQNAFDERGILSKNITCAPSLCAPYARLYPTKPQYFGIKFGQRF</sequence>
<dbReference type="AlphaFoldDB" id="A0A7W7K4U8"/>
<keyword evidence="9 11" id="KW-0472">Membrane</keyword>
<dbReference type="Proteomes" id="UP000575241">
    <property type="component" value="Unassembled WGS sequence"/>
</dbReference>
<dbReference type="InterPro" id="IPR000531">
    <property type="entry name" value="Beta-barrel_TonB"/>
</dbReference>
<dbReference type="PROSITE" id="PS52016">
    <property type="entry name" value="TONB_DEPENDENT_REC_3"/>
    <property type="match status" value="1"/>
</dbReference>
<keyword evidence="7" id="KW-0406">Ion transport</keyword>
<evidence type="ECO:0000259" key="14">
    <source>
        <dbReference type="Pfam" id="PF00593"/>
    </source>
</evidence>
<reference evidence="16 17" key="1">
    <citation type="submission" date="2020-08" db="EMBL/GenBank/DDBJ databases">
        <title>Functional genomics of gut bacteria from endangered species of beetles.</title>
        <authorList>
            <person name="Carlos-Shanley C."/>
        </authorList>
    </citation>
    <scope>NUCLEOTIDE SEQUENCE [LARGE SCALE GENOMIC DNA]</scope>
    <source>
        <strain evidence="16 17">S00224</strain>
    </source>
</reference>
<organism evidence="16 17">
    <name type="scientific">Sphingomonas kyeonggiensis</name>
    <dbReference type="NCBI Taxonomy" id="1268553"/>
    <lineage>
        <taxon>Bacteria</taxon>
        <taxon>Pseudomonadati</taxon>
        <taxon>Pseudomonadota</taxon>
        <taxon>Alphaproteobacteria</taxon>
        <taxon>Sphingomonadales</taxon>
        <taxon>Sphingomonadaceae</taxon>
        <taxon>Sphingomonas</taxon>
    </lineage>
</organism>
<evidence type="ECO:0000256" key="11">
    <source>
        <dbReference type="PROSITE-ProRule" id="PRU01360"/>
    </source>
</evidence>
<dbReference type="Gene3D" id="2.170.130.10">
    <property type="entry name" value="TonB-dependent receptor, plug domain"/>
    <property type="match status" value="1"/>
</dbReference>
<dbReference type="PANTHER" id="PTHR32552:SF81">
    <property type="entry name" value="TONB-DEPENDENT OUTER MEMBRANE RECEPTOR"/>
    <property type="match status" value="1"/>
</dbReference>
<proteinExistence type="inferred from homology"/>
<evidence type="ECO:0000256" key="5">
    <source>
        <dbReference type="ARBA" id="ARBA00022692"/>
    </source>
</evidence>
<keyword evidence="6" id="KW-0408">Iron</keyword>
<dbReference type="Pfam" id="PF07715">
    <property type="entry name" value="Plug"/>
    <property type="match status" value="1"/>
</dbReference>
<dbReference type="PANTHER" id="PTHR32552">
    <property type="entry name" value="FERRICHROME IRON RECEPTOR-RELATED"/>
    <property type="match status" value="1"/>
</dbReference>
<dbReference type="RefSeq" id="WP_184170123.1">
    <property type="nucleotide sequence ID" value="NZ_JACHLN010000004.1"/>
</dbReference>
<dbReference type="GO" id="GO:0009279">
    <property type="term" value="C:cell outer membrane"/>
    <property type="evidence" value="ECO:0007669"/>
    <property type="project" value="UniProtKB-SubCell"/>
</dbReference>
<keyword evidence="5 11" id="KW-0812">Transmembrane</keyword>
<dbReference type="InterPro" id="IPR039426">
    <property type="entry name" value="TonB-dep_rcpt-like"/>
</dbReference>
<evidence type="ECO:0000256" key="8">
    <source>
        <dbReference type="ARBA" id="ARBA00023077"/>
    </source>
</evidence>
<dbReference type="SUPFAM" id="SSF56935">
    <property type="entry name" value="Porins"/>
    <property type="match status" value="1"/>
</dbReference>
<protein>
    <submittedName>
        <fullName evidence="16">Outer membrane receptor protein involved in Fe transport</fullName>
    </submittedName>
</protein>
<dbReference type="Gene3D" id="2.40.170.20">
    <property type="entry name" value="TonB-dependent receptor, beta-barrel domain"/>
    <property type="match status" value="1"/>
</dbReference>
<comment type="similarity">
    <text evidence="11 12">Belongs to the TonB-dependent receptor family.</text>
</comment>
<evidence type="ECO:0000256" key="7">
    <source>
        <dbReference type="ARBA" id="ARBA00023065"/>
    </source>
</evidence>
<comment type="caution">
    <text evidence="16">The sequence shown here is derived from an EMBL/GenBank/DDBJ whole genome shotgun (WGS) entry which is preliminary data.</text>
</comment>
<evidence type="ECO:0000256" key="4">
    <source>
        <dbReference type="ARBA" id="ARBA00022496"/>
    </source>
</evidence>
<keyword evidence="4" id="KW-0410">Iron transport</keyword>
<dbReference type="InterPro" id="IPR012910">
    <property type="entry name" value="Plug_dom"/>
</dbReference>
<dbReference type="Pfam" id="PF00593">
    <property type="entry name" value="TonB_dep_Rec_b-barrel"/>
    <property type="match status" value="1"/>
</dbReference>
<evidence type="ECO:0000256" key="10">
    <source>
        <dbReference type="ARBA" id="ARBA00023237"/>
    </source>
</evidence>
<dbReference type="InterPro" id="IPR037066">
    <property type="entry name" value="Plug_dom_sf"/>
</dbReference>
<accession>A0A7W7K4U8</accession>
<keyword evidence="8 12" id="KW-0798">TonB box</keyword>
<keyword evidence="17" id="KW-1185">Reference proteome</keyword>
<evidence type="ECO:0000256" key="2">
    <source>
        <dbReference type="ARBA" id="ARBA00022448"/>
    </source>
</evidence>
<evidence type="ECO:0000259" key="15">
    <source>
        <dbReference type="Pfam" id="PF07715"/>
    </source>
</evidence>
<evidence type="ECO:0000256" key="9">
    <source>
        <dbReference type="ARBA" id="ARBA00023136"/>
    </source>
</evidence>
<evidence type="ECO:0000256" key="3">
    <source>
        <dbReference type="ARBA" id="ARBA00022452"/>
    </source>
</evidence>
<gene>
    <name evidence="16" type="ORF">HNP52_004171</name>
</gene>
<evidence type="ECO:0000256" key="13">
    <source>
        <dbReference type="SAM" id="MobiDB-lite"/>
    </source>
</evidence>
<comment type="subcellular location">
    <subcellularLocation>
        <location evidence="1 11">Cell outer membrane</location>
        <topology evidence="1 11">Multi-pass membrane protein</topology>
    </subcellularLocation>
</comment>
<evidence type="ECO:0000256" key="12">
    <source>
        <dbReference type="RuleBase" id="RU003357"/>
    </source>
</evidence>
<feature type="domain" description="TonB-dependent receptor-like beta-barrel" evidence="14">
    <location>
        <begin position="320"/>
        <end position="754"/>
    </location>
</feature>
<evidence type="ECO:0000256" key="1">
    <source>
        <dbReference type="ARBA" id="ARBA00004571"/>
    </source>
</evidence>
<keyword evidence="2 11" id="KW-0813">Transport</keyword>
<evidence type="ECO:0000313" key="16">
    <source>
        <dbReference type="EMBL" id="MBB4841074.1"/>
    </source>
</evidence>
<dbReference type="GO" id="GO:0006826">
    <property type="term" value="P:iron ion transport"/>
    <property type="evidence" value="ECO:0007669"/>
    <property type="project" value="UniProtKB-KW"/>
</dbReference>
<feature type="region of interest" description="Disordered" evidence="13">
    <location>
        <begin position="1"/>
        <end position="33"/>
    </location>
</feature>
<evidence type="ECO:0000256" key="6">
    <source>
        <dbReference type="ARBA" id="ARBA00023004"/>
    </source>
</evidence>
<name>A0A7W7K4U8_9SPHN</name>
<keyword evidence="10 11" id="KW-0998">Cell outer membrane</keyword>
<keyword evidence="16" id="KW-0675">Receptor</keyword>
<evidence type="ECO:0000313" key="17">
    <source>
        <dbReference type="Proteomes" id="UP000575241"/>
    </source>
</evidence>
<feature type="domain" description="TonB-dependent receptor plug" evidence="15">
    <location>
        <begin position="47"/>
        <end position="157"/>
    </location>
</feature>